<feature type="region of interest" description="Disordered" evidence="1">
    <location>
        <begin position="1"/>
        <end position="23"/>
    </location>
</feature>
<dbReference type="EMBL" id="FOWW01000005">
    <property type="protein sequence ID" value="SFQ25982.1"/>
    <property type="molecule type" value="Genomic_DNA"/>
</dbReference>
<dbReference type="Proteomes" id="UP000198727">
    <property type="component" value="Unassembled WGS sequence"/>
</dbReference>
<keyword evidence="3" id="KW-1185">Reference proteome</keyword>
<dbReference type="SUPFAM" id="SSF140453">
    <property type="entry name" value="EsxAB dimer-like"/>
    <property type="match status" value="1"/>
</dbReference>
<reference evidence="3" key="1">
    <citation type="submission" date="2016-10" db="EMBL/GenBank/DDBJ databases">
        <authorList>
            <person name="Varghese N."/>
            <person name="Submissions S."/>
        </authorList>
    </citation>
    <scope>NUCLEOTIDE SEQUENCE [LARGE SCALE GENOMIC DNA]</scope>
    <source>
        <strain evidence="3">CGMCC 4.5579</strain>
    </source>
</reference>
<name>A0A1I5X1T5_9PSEU</name>
<gene>
    <name evidence="2" type="ORF">SAMN05421810_105391</name>
</gene>
<dbReference type="InterPro" id="IPR036689">
    <property type="entry name" value="ESAT-6-like_sf"/>
</dbReference>
<dbReference type="AlphaFoldDB" id="A0A1I5X1T5"/>
<protein>
    <recommendedName>
        <fullName evidence="4">Excreted virulence factor EspC, type VII ESX diderm</fullName>
    </recommendedName>
</protein>
<dbReference type="STRING" id="587909.SAMN05421810_105391"/>
<sequence>MTTPPPSVSTTSGVSAPQGYTAQADTMVQQARAIHDAAEDAKSEVKDLQPTKVAEKDFGTKHGQWHGQYSLGIEQVGKAADTMCASLVAFANSIGSAGKSYSAAESAQADAARRSGSGL</sequence>
<evidence type="ECO:0000313" key="2">
    <source>
        <dbReference type="EMBL" id="SFQ25982.1"/>
    </source>
</evidence>
<evidence type="ECO:0000256" key="1">
    <source>
        <dbReference type="SAM" id="MobiDB-lite"/>
    </source>
</evidence>
<organism evidence="2 3">
    <name type="scientific">Amycolatopsis arida</name>
    <dbReference type="NCBI Taxonomy" id="587909"/>
    <lineage>
        <taxon>Bacteria</taxon>
        <taxon>Bacillati</taxon>
        <taxon>Actinomycetota</taxon>
        <taxon>Actinomycetes</taxon>
        <taxon>Pseudonocardiales</taxon>
        <taxon>Pseudonocardiaceae</taxon>
        <taxon>Amycolatopsis</taxon>
    </lineage>
</organism>
<accession>A0A1I5X1T5</accession>
<feature type="compositionally biased region" description="Low complexity" evidence="1">
    <location>
        <begin position="8"/>
        <end position="17"/>
    </location>
</feature>
<evidence type="ECO:0000313" key="3">
    <source>
        <dbReference type="Proteomes" id="UP000198727"/>
    </source>
</evidence>
<proteinExistence type="predicted"/>
<evidence type="ECO:0008006" key="4">
    <source>
        <dbReference type="Google" id="ProtNLM"/>
    </source>
</evidence>